<organism evidence="2 3">
    <name type="scientific">Fomitopsis schrenkii</name>
    <name type="common">Brown rot fungus</name>
    <dbReference type="NCBI Taxonomy" id="2126942"/>
    <lineage>
        <taxon>Eukaryota</taxon>
        <taxon>Fungi</taxon>
        <taxon>Dikarya</taxon>
        <taxon>Basidiomycota</taxon>
        <taxon>Agaricomycotina</taxon>
        <taxon>Agaricomycetes</taxon>
        <taxon>Polyporales</taxon>
        <taxon>Fomitopsis</taxon>
    </lineage>
</organism>
<dbReference type="InParanoid" id="S8E6G5"/>
<proteinExistence type="predicted"/>
<dbReference type="HOGENOM" id="CLU_976709_0_0_1"/>
<protein>
    <submittedName>
        <fullName evidence="2">Uncharacterized protein</fullName>
    </submittedName>
</protein>
<feature type="region of interest" description="Disordered" evidence="1">
    <location>
        <begin position="238"/>
        <end position="259"/>
    </location>
</feature>
<name>S8E6G5_FOMSC</name>
<reference evidence="2 3" key="1">
    <citation type="journal article" date="2012" name="Science">
        <title>The Paleozoic origin of enzymatic lignin decomposition reconstructed from 31 fungal genomes.</title>
        <authorList>
            <person name="Floudas D."/>
            <person name="Binder M."/>
            <person name="Riley R."/>
            <person name="Barry K."/>
            <person name="Blanchette R.A."/>
            <person name="Henrissat B."/>
            <person name="Martinez A.T."/>
            <person name="Otillar R."/>
            <person name="Spatafora J.W."/>
            <person name="Yadav J.S."/>
            <person name="Aerts A."/>
            <person name="Benoit I."/>
            <person name="Boyd A."/>
            <person name="Carlson A."/>
            <person name="Copeland A."/>
            <person name="Coutinho P.M."/>
            <person name="de Vries R.P."/>
            <person name="Ferreira P."/>
            <person name="Findley K."/>
            <person name="Foster B."/>
            <person name="Gaskell J."/>
            <person name="Glotzer D."/>
            <person name="Gorecki P."/>
            <person name="Heitman J."/>
            <person name="Hesse C."/>
            <person name="Hori C."/>
            <person name="Igarashi K."/>
            <person name="Jurgens J.A."/>
            <person name="Kallen N."/>
            <person name="Kersten P."/>
            <person name="Kohler A."/>
            <person name="Kuees U."/>
            <person name="Kumar T.K.A."/>
            <person name="Kuo A."/>
            <person name="LaButti K."/>
            <person name="Larrondo L.F."/>
            <person name="Lindquist E."/>
            <person name="Ling A."/>
            <person name="Lombard V."/>
            <person name="Lucas S."/>
            <person name="Lundell T."/>
            <person name="Martin R."/>
            <person name="McLaughlin D.J."/>
            <person name="Morgenstern I."/>
            <person name="Morin E."/>
            <person name="Murat C."/>
            <person name="Nagy L.G."/>
            <person name="Nolan M."/>
            <person name="Ohm R.A."/>
            <person name="Patyshakuliyeva A."/>
            <person name="Rokas A."/>
            <person name="Ruiz-Duenas F.J."/>
            <person name="Sabat G."/>
            <person name="Salamov A."/>
            <person name="Samejima M."/>
            <person name="Schmutz J."/>
            <person name="Slot J.C."/>
            <person name="St John F."/>
            <person name="Stenlid J."/>
            <person name="Sun H."/>
            <person name="Sun S."/>
            <person name="Syed K."/>
            <person name="Tsang A."/>
            <person name="Wiebenga A."/>
            <person name="Young D."/>
            <person name="Pisabarro A."/>
            <person name="Eastwood D.C."/>
            <person name="Martin F."/>
            <person name="Cullen D."/>
            <person name="Grigoriev I.V."/>
            <person name="Hibbett D.S."/>
        </authorList>
    </citation>
    <scope>NUCLEOTIDE SEQUENCE</scope>
    <source>
        <strain evidence="3">FP-58527</strain>
    </source>
</reference>
<evidence type="ECO:0000313" key="2">
    <source>
        <dbReference type="EMBL" id="EPT00647.1"/>
    </source>
</evidence>
<keyword evidence="3" id="KW-1185">Reference proteome</keyword>
<dbReference type="AlphaFoldDB" id="S8E6G5"/>
<dbReference type="EMBL" id="KE504147">
    <property type="protein sequence ID" value="EPT00647.1"/>
    <property type="molecule type" value="Genomic_DNA"/>
</dbReference>
<dbReference type="Proteomes" id="UP000015241">
    <property type="component" value="Unassembled WGS sequence"/>
</dbReference>
<evidence type="ECO:0000313" key="3">
    <source>
        <dbReference type="Proteomes" id="UP000015241"/>
    </source>
</evidence>
<evidence type="ECO:0000256" key="1">
    <source>
        <dbReference type="SAM" id="MobiDB-lite"/>
    </source>
</evidence>
<sequence length="277" mass="31500">MSLVPTPRAWALGWLADREWFIEVGRLLDLCKGPDADNEVKLEAAASGHVISSTRWPNVMLCLVDGTIELVFAVYVDYKRRPYPPTSIPRSELLPRKYCNRLEKFMLLDDDPQWFTCEEGSSYTPWRYGCQEPGPNAGWIDVSRYQPHPDVEYDRIEVEEEDENECEEYYEEDVESEIGEDGQEYLDDADYVEEGDYVGEEYIAEDDDMAYDEVKTTLVEDDDSVTVRGDMDDADKFDFMDDEHDDAPDAVDGTVSPTQVSEDVSASLCSALDAVAL</sequence>
<accession>S8E6G5</accession>
<feature type="compositionally biased region" description="Acidic residues" evidence="1">
    <location>
        <begin position="240"/>
        <end position="249"/>
    </location>
</feature>
<gene>
    <name evidence="2" type="ORF">FOMPIDRAFT_1060210</name>
</gene>